<dbReference type="GO" id="GO:0030246">
    <property type="term" value="F:carbohydrate binding"/>
    <property type="evidence" value="ECO:0007669"/>
    <property type="project" value="InterPro"/>
</dbReference>
<evidence type="ECO:0000313" key="12">
    <source>
        <dbReference type="Proteomes" id="UP000242875"/>
    </source>
</evidence>
<dbReference type="InterPro" id="IPR011013">
    <property type="entry name" value="Gal_mutarotase_sf_dom"/>
</dbReference>
<comment type="caution">
    <text evidence="11">The sequence shown here is derived from an EMBL/GenBank/DDBJ whole genome shotgun (WGS) entry which is preliminary data.</text>
</comment>
<evidence type="ECO:0000259" key="8">
    <source>
        <dbReference type="Pfam" id="PF01055"/>
    </source>
</evidence>
<dbReference type="CDD" id="cd14752">
    <property type="entry name" value="GH31_N"/>
    <property type="match status" value="1"/>
</dbReference>
<dbReference type="EMBL" id="MVBO01000001">
    <property type="protein sequence ID" value="OZJ07017.1"/>
    <property type="molecule type" value="Genomic_DNA"/>
</dbReference>
<keyword evidence="12" id="KW-1185">Reference proteome</keyword>
<dbReference type="SUPFAM" id="SSF51011">
    <property type="entry name" value="Glycosyl hydrolase domain"/>
    <property type="match status" value="1"/>
</dbReference>
<dbReference type="Proteomes" id="UP000242875">
    <property type="component" value="Unassembled WGS sequence"/>
</dbReference>
<dbReference type="GO" id="GO:0005975">
    <property type="term" value="P:carbohydrate metabolic process"/>
    <property type="evidence" value="ECO:0007669"/>
    <property type="project" value="InterPro"/>
</dbReference>
<evidence type="ECO:0000256" key="1">
    <source>
        <dbReference type="ARBA" id="ARBA00007806"/>
    </source>
</evidence>
<feature type="region of interest" description="Disordered" evidence="7">
    <location>
        <begin position="488"/>
        <end position="509"/>
    </location>
</feature>
<dbReference type="PROSITE" id="PS00129">
    <property type="entry name" value="GLYCOSYL_HYDROL_F31_1"/>
    <property type="match status" value="1"/>
</dbReference>
<feature type="domain" description="Glycoside hydrolase family 31 N-terminal" evidence="9">
    <location>
        <begin position="149"/>
        <end position="235"/>
    </location>
</feature>
<evidence type="ECO:0000256" key="5">
    <source>
        <dbReference type="ARBA" id="ARBA00041343"/>
    </source>
</evidence>
<evidence type="ECO:0000256" key="3">
    <source>
        <dbReference type="ARBA" id="ARBA00023180"/>
    </source>
</evidence>
<dbReference type="InterPro" id="IPR013780">
    <property type="entry name" value="Glyco_hydro_b"/>
</dbReference>
<evidence type="ECO:0000313" key="11">
    <source>
        <dbReference type="EMBL" id="OZJ07017.1"/>
    </source>
</evidence>
<reference evidence="11 12" key="1">
    <citation type="journal article" date="2017" name="Mycologia">
        <title>Bifiguratus adelaidae, gen. et sp. nov., a new member of Mucoromycotina in endophytic and soil-dwelling habitats.</title>
        <authorList>
            <person name="Torres-Cruz T.J."/>
            <person name="Billingsley Tobias T.L."/>
            <person name="Almatruk M."/>
            <person name="Hesse C."/>
            <person name="Kuske C.R."/>
            <person name="Desiro A."/>
            <person name="Benucci G.M."/>
            <person name="Bonito G."/>
            <person name="Stajich J.E."/>
            <person name="Dunlap C."/>
            <person name="Arnold A.E."/>
            <person name="Porras-Alfaro A."/>
        </authorList>
    </citation>
    <scope>NUCLEOTIDE SEQUENCE [LARGE SCALE GENOMIC DNA]</scope>
    <source>
        <strain evidence="11 12">AZ0501</strain>
    </source>
</reference>
<evidence type="ECO:0000256" key="4">
    <source>
        <dbReference type="ARBA" id="ARBA00023295"/>
    </source>
</evidence>
<keyword evidence="2 6" id="KW-0378">Hydrolase</keyword>
<dbReference type="InterPro" id="IPR025887">
    <property type="entry name" value="Glyco_hydro_31_N_dom"/>
</dbReference>
<dbReference type="Pfam" id="PF21365">
    <property type="entry name" value="Glyco_hydro_31_3rd"/>
    <property type="match status" value="1"/>
</dbReference>
<dbReference type="SUPFAM" id="SSF51445">
    <property type="entry name" value="(Trans)glycosidases"/>
    <property type="match status" value="1"/>
</dbReference>
<dbReference type="InterPro" id="IPR000322">
    <property type="entry name" value="Glyco_hydro_31_TIM"/>
</dbReference>
<dbReference type="AlphaFoldDB" id="A0A261Y8S8"/>
<protein>
    <recommendedName>
        <fullName evidence="5">Maltase</fullName>
    </recommendedName>
</protein>
<evidence type="ECO:0000259" key="9">
    <source>
        <dbReference type="Pfam" id="PF13802"/>
    </source>
</evidence>
<keyword evidence="3" id="KW-0325">Glycoprotein</keyword>
<evidence type="ECO:0000259" key="10">
    <source>
        <dbReference type="Pfam" id="PF21365"/>
    </source>
</evidence>
<dbReference type="Gene3D" id="2.60.40.1180">
    <property type="entry name" value="Golgi alpha-mannosidase II"/>
    <property type="match status" value="2"/>
</dbReference>
<dbReference type="SUPFAM" id="SSF74650">
    <property type="entry name" value="Galactose mutarotase-like"/>
    <property type="match status" value="1"/>
</dbReference>
<dbReference type="Pfam" id="PF13802">
    <property type="entry name" value="Gal_mutarotas_2"/>
    <property type="match status" value="1"/>
</dbReference>
<dbReference type="Gene3D" id="2.60.40.1760">
    <property type="entry name" value="glycosyl hydrolase (family 31)"/>
    <property type="match status" value="1"/>
</dbReference>
<dbReference type="PANTHER" id="PTHR22762">
    <property type="entry name" value="ALPHA-GLUCOSIDASE"/>
    <property type="match status" value="1"/>
</dbReference>
<evidence type="ECO:0000256" key="7">
    <source>
        <dbReference type="SAM" id="MobiDB-lite"/>
    </source>
</evidence>
<organism evidence="11 12">
    <name type="scientific">Bifiguratus adelaidae</name>
    <dbReference type="NCBI Taxonomy" id="1938954"/>
    <lineage>
        <taxon>Eukaryota</taxon>
        <taxon>Fungi</taxon>
        <taxon>Fungi incertae sedis</taxon>
        <taxon>Mucoromycota</taxon>
        <taxon>Mucoromycotina</taxon>
        <taxon>Endogonomycetes</taxon>
        <taxon>Endogonales</taxon>
        <taxon>Endogonales incertae sedis</taxon>
        <taxon>Bifiguratus</taxon>
    </lineage>
</organism>
<dbReference type="GO" id="GO:0004553">
    <property type="term" value="F:hydrolase activity, hydrolyzing O-glycosyl compounds"/>
    <property type="evidence" value="ECO:0007669"/>
    <property type="project" value="InterPro"/>
</dbReference>
<comment type="similarity">
    <text evidence="1 6">Belongs to the glycosyl hydrolase 31 family.</text>
</comment>
<evidence type="ECO:0000256" key="6">
    <source>
        <dbReference type="RuleBase" id="RU361185"/>
    </source>
</evidence>
<dbReference type="InterPro" id="IPR030458">
    <property type="entry name" value="Glyco_hydro_31_AS"/>
</dbReference>
<dbReference type="Gene3D" id="3.20.20.80">
    <property type="entry name" value="Glycosidases"/>
    <property type="match status" value="2"/>
</dbReference>
<dbReference type="Pfam" id="PF02466">
    <property type="entry name" value="Tim17"/>
    <property type="match status" value="1"/>
</dbReference>
<feature type="domain" description="Glycoside hydrolase family 31 TIM barrel" evidence="8">
    <location>
        <begin position="278"/>
        <end position="712"/>
    </location>
</feature>
<dbReference type="InterPro" id="IPR017853">
    <property type="entry name" value="GH"/>
</dbReference>
<proteinExistence type="inferred from homology"/>
<dbReference type="CDD" id="cd06602">
    <property type="entry name" value="GH31_MGAM_SI_GAA"/>
    <property type="match status" value="1"/>
</dbReference>
<dbReference type="OrthoDB" id="5839090at2759"/>
<feature type="domain" description="Glycosyl hydrolase family 31 C-terminal" evidence="10">
    <location>
        <begin position="720"/>
        <end position="807"/>
    </location>
</feature>
<evidence type="ECO:0000256" key="2">
    <source>
        <dbReference type="ARBA" id="ARBA00022801"/>
    </source>
</evidence>
<accession>A0A261Y8S8</accession>
<name>A0A261Y8S8_9FUNG</name>
<sequence>MAHQDDCLGQLVKVGAISGAAGVFISAIQNALDTHREGARGVITRTGGTIGYFAAIGGIFAATECATRNIRGKEDMWNSAAGGCAAGIVAGIRAHSFSVMCGACAAIGGTMAAFEYGGGNIKGLMANMTAEEKRKWRESFFKKNQEEEAAVFDTEGFDIVFKEQYLDLSTRLPKQANIYGLIARKGHEGEAGTITTIYARDAAVPRDENLYGAHPIYMEIRDGKAHGVLFLNSNGMDVHLNPERLTFTPNGGIIDLYVFLGPTPQDVLRQYLELVGKPVMPQLWTLGTHQCRWGYSDLDKVKAVVNGYRNAEIPLEAMWIDIDYMDRFKDFSLDEIAFPPQQLKAYIDQLHQNNQHIVMIIDPGIKVEEGYRAYDEGIKRGVFCRLRKKVSDGQGGEVEKDDVYIGRVWPGKTAFPDWFNPQTGAYWSEMIGDFLTQCPIDGIWIDMNEFSNFGDGDVSYLTDKEAEAMIPTADQTVEDMVEGVTADNKKHELEDEETEGLKSSKHRKTDEIDVAETKTKTGIDEEKEGIVYSVHNPPYRINHAGTHEPLDARSGAPDAYHHGGAIEYDVHNLYGHMECKSTFEALKSHFGEKHKPYVLTRSSFIGTGQWAGKWTGDNWSTWESLAESIPSMLSMQLFGIPYIGADVGGFNRNTAEELMIRWTELAAFYPFLRNHNGLNNIPQEPYQWNSVTVVAKKYYRLRYQLLPYWYTLFWKSAMKGDAVLQSMAFTFPGDKKALDNERQYLLGAALLISPVLKPGQTKVKAYLPTSEKWYEFPSGKPVNRGGIVTLDAPMDTLPLHMRGGTIIPMYTKSGLTIHETKHGSSIILVVAVDADGHAQGELYSDDDTALPAENSWYGQFNLTSSTLTANIQEKGSESVVLSQIMIFGAPSQFKRYRVDEGEWQQGQWVDNAFILHVNLKASFQVALDA</sequence>
<gene>
    <name evidence="11" type="ORF">BZG36_00010</name>
</gene>
<keyword evidence="4 6" id="KW-0326">Glycosidase</keyword>
<dbReference type="Pfam" id="PF01055">
    <property type="entry name" value="Glyco_hydro_31_2nd"/>
    <property type="match status" value="1"/>
</dbReference>
<dbReference type="PANTHER" id="PTHR22762:SF133">
    <property type="entry name" value="P-TYPE DOMAIN-CONTAINING PROTEIN"/>
    <property type="match status" value="1"/>
</dbReference>
<dbReference type="InterPro" id="IPR048395">
    <property type="entry name" value="Glyco_hydro_31_C"/>
</dbReference>